<dbReference type="Proteomes" id="UP000000226">
    <property type="component" value="Chromosome 8"/>
</dbReference>
<dbReference type="GO" id="GO:0000976">
    <property type="term" value="F:transcription cis-regulatory region binding"/>
    <property type="evidence" value="ECO:0007669"/>
    <property type="project" value="TreeGrafter"/>
</dbReference>
<accession>V7B5N7</accession>
<feature type="domain" description="C2H2-type" evidence="3">
    <location>
        <begin position="118"/>
        <end position="139"/>
    </location>
</feature>
<evidence type="ECO:0000313" key="5">
    <source>
        <dbReference type="Proteomes" id="UP000000226"/>
    </source>
</evidence>
<feature type="signal peptide" evidence="2">
    <location>
        <begin position="1"/>
        <end position="26"/>
    </location>
</feature>
<dbReference type="eggNOG" id="ENOG502QRQG">
    <property type="taxonomic scope" value="Eukaryota"/>
</dbReference>
<reference evidence="5" key="1">
    <citation type="journal article" date="2014" name="Nat. Genet.">
        <title>A reference genome for common bean and genome-wide analysis of dual domestications.</title>
        <authorList>
            <person name="Schmutz J."/>
            <person name="McClean P.E."/>
            <person name="Mamidi S."/>
            <person name="Wu G.A."/>
            <person name="Cannon S.B."/>
            <person name="Grimwood J."/>
            <person name="Jenkins J."/>
            <person name="Shu S."/>
            <person name="Song Q."/>
            <person name="Chavarro C."/>
            <person name="Torres-Torres M."/>
            <person name="Geffroy V."/>
            <person name="Moghaddam S.M."/>
            <person name="Gao D."/>
            <person name="Abernathy B."/>
            <person name="Barry K."/>
            <person name="Blair M."/>
            <person name="Brick M.A."/>
            <person name="Chovatia M."/>
            <person name="Gepts P."/>
            <person name="Goodstein D.M."/>
            <person name="Gonzales M."/>
            <person name="Hellsten U."/>
            <person name="Hyten D.L."/>
            <person name="Jia G."/>
            <person name="Kelly J.D."/>
            <person name="Kudrna D."/>
            <person name="Lee R."/>
            <person name="Richard M.M."/>
            <person name="Miklas P.N."/>
            <person name="Osorno J.M."/>
            <person name="Rodrigues J."/>
            <person name="Thareau V."/>
            <person name="Urrea C.A."/>
            <person name="Wang M."/>
            <person name="Yu Y."/>
            <person name="Zhang M."/>
            <person name="Wing R.A."/>
            <person name="Cregan P.B."/>
            <person name="Rokhsar D.S."/>
            <person name="Jackson S.A."/>
        </authorList>
    </citation>
    <scope>NUCLEOTIDE SEQUENCE [LARGE SCALE GENOMIC DNA]</scope>
    <source>
        <strain evidence="5">cv. G19833</strain>
    </source>
</reference>
<evidence type="ECO:0000256" key="1">
    <source>
        <dbReference type="SAM" id="Phobius"/>
    </source>
</evidence>
<dbReference type="InterPro" id="IPR013087">
    <property type="entry name" value="Znf_C2H2_type"/>
</dbReference>
<proteinExistence type="predicted"/>
<evidence type="ECO:0000256" key="2">
    <source>
        <dbReference type="SAM" id="SignalP"/>
    </source>
</evidence>
<organism evidence="4 5">
    <name type="scientific">Phaseolus vulgaris</name>
    <name type="common">Kidney bean</name>
    <name type="synonym">French bean</name>
    <dbReference type="NCBI Taxonomy" id="3885"/>
    <lineage>
        <taxon>Eukaryota</taxon>
        <taxon>Viridiplantae</taxon>
        <taxon>Streptophyta</taxon>
        <taxon>Embryophyta</taxon>
        <taxon>Tracheophyta</taxon>
        <taxon>Spermatophyta</taxon>
        <taxon>Magnoliopsida</taxon>
        <taxon>eudicotyledons</taxon>
        <taxon>Gunneridae</taxon>
        <taxon>Pentapetalae</taxon>
        <taxon>rosids</taxon>
        <taxon>fabids</taxon>
        <taxon>Fabales</taxon>
        <taxon>Fabaceae</taxon>
        <taxon>Papilionoideae</taxon>
        <taxon>50 kb inversion clade</taxon>
        <taxon>NPAAA clade</taxon>
        <taxon>indigoferoid/millettioid clade</taxon>
        <taxon>Phaseoleae</taxon>
        <taxon>Phaseolus</taxon>
    </lineage>
</organism>
<sequence length="282" mass="32596">MKKVTTIASIFLIALLCLHELVHVSSSPFLYASQVYEESSGERKLKQDREQGQEHAQELHCSRERSRAARKVIEEYLIPFVERENYQLSTKCRLHPENDIFSDQEEHKIFIDRHEWRCGYCKKSFREEKFLDHHFDNRHYNLLNLTHGKCLADLCGAMHCDAVMNFRSSRSKCNLAAASKNRHLCESLADNCFPISEGPSAARLHELFLHQFCDAHTCSGKLKPFSRGGKDQSSFFRLAAGALILVLLPVFYLFLYLIQSDVKSRTQELRRISKAGWKTKPS</sequence>
<dbReference type="OrthoDB" id="4507at2759"/>
<dbReference type="OMA" id="HVCEAIT"/>
<keyword evidence="2" id="KW-0732">Signal</keyword>
<keyword evidence="1" id="KW-0812">Transmembrane</keyword>
<evidence type="ECO:0000313" key="4">
    <source>
        <dbReference type="EMBL" id="ESW13129.1"/>
    </source>
</evidence>
<keyword evidence="1" id="KW-0472">Membrane</keyword>
<keyword evidence="1" id="KW-1133">Transmembrane helix</keyword>
<keyword evidence="5" id="KW-1185">Reference proteome</keyword>
<name>V7B5N7_PHAVU</name>
<dbReference type="AlphaFoldDB" id="V7B5N7"/>
<dbReference type="PANTHER" id="PTHR21385">
    <property type="entry name" value="ZINC FINGER PROTEIN-RELATED"/>
    <property type="match status" value="1"/>
</dbReference>
<dbReference type="EMBL" id="CM002295">
    <property type="protein sequence ID" value="ESW13129.1"/>
    <property type="molecule type" value="Genomic_DNA"/>
</dbReference>
<dbReference type="Gramene" id="ESW13129">
    <property type="protein sequence ID" value="ESW13129"/>
    <property type="gene ID" value="PHAVU_008G170300g"/>
</dbReference>
<evidence type="ECO:0000259" key="3">
    <source>
        <dbReference type="PROSITE" id="PS00028"/>
    </source>
</evidence>
<dbReference type="PANTHER" id="PTHR21385:SF0">
    <property type="entry name" value="RE51073P"/>
    <property type="match status" value="1"/>
</dbReference>
<dbReference type="PhylomeDB" id="V7B5N7"/>
<feature type="transmembrane region" description="Helical" evidence="1">
    <location>
        <begin position="235"/>
        <end position="258"/>
    </location>
</feature>
<feature type="chain" id="PRO_5004754480" description="C2H2-type domain-containing protein" evidence="2">
    <location>
        <begin position="27"/>
        <end position="282"/>
    </location>
</feature>
<dbReference type="PROSITE" id="PS00028">
    <property type="entry name" value="ZINC_FINGER_C2H2_1"/>
    <property type="match status" value="1"/>
</dbReference>
<protein>
    <recommendedName>
        <fullName evidence="3">C2H2-type domain-containing protein</fullName>
    </recommendedName>
</protein>
<gene>
    <name evidence="4" type="ORF">PHAVU_008G170300g</name>
</gene>